<keyword evidence="3" id="KW-1185">Reference proteome</keyword>
<keyword evidence="1" id="KW-1133">Transmembrane helix</keyword>
<feature type="transmembrane region" description="Helical" evidence="1">
    <location>
        <begin position="284"/>
        <end position="305"/>
    </location>
</feature>
<evidence type="ECO:0000313" key="2">
    <source>
        <dbReference type="EMBL" id="MBB4761829.1"/>
    </source>
</evidence>
<feature type="transmembrane region" description="Helical" evidence="1">
    <location>
        <begin position="195"/>
        <end position="216"/>
    </location>
</feature>
<organism evidence="2 3">
    <name type="scientific">Actinoplanes digitatis</name>
    <dbReference type="NCBI Taxonomy" id="1868"/>
    <lineage>
        <taxon>Bacteria</taxon>
        <taxon>Bacillati</taxon>
        <taxon>Actinomycetota</taxon>
        <taxon>Actinomycetes</taxon>
        <taxon>Micromonosporales</taxon>
        <taxon>Micromonosporaceae</taxon>
        <taxon>Actinoplanes</taxon>
    </lineage>
</organism>
<evidence type="ECO:0000256" key="1">
    <source>
        <dbReference type="SAM" id="Phobius"/>
    </source>
</evidence>
<comment type="caution">
    <text evidence="2">The sequence shown here is derived from an EMBL/GenBank/DDBJ whole genome shotgun (WGS) entry which is preliminary data.</text>
</comment>
<dbReference type="Proteomes" id="UP000578112">
    <property type="component" value="Unassembled WGS sequence"/>
</dbReference>
<feature type="transmembrane region" description="Helical" evidence="1">
    <location>
        <begin position="245"/>
        <end position="272"/>
    </location>
</feature>
<feature type="transmembrane region" description="Helical" evidence="1">
    <location>
        <begin position="6"/>
        <end position="29"/>
    </location>
</feature>
<feature type="transmembrane region" description="Helical" evidence="1">
    <location>
        <begin position="96"/>
        <end position="117"/>
    </location>
</feature>
<dbReference type="EMBL" id="JACHNH010000001">
    <property type="protein sequence ID" value="MBB4761829.1"/>
    <property type="molecule type" value="Genomic_DNA"/>
</dbReference>
<protein>
    <submittedName>
        <fullName evidence="2">Uncharacterized protein</fullName>
    </submittedName>
</protein>
<keyword evidence="1" id="KW-0812">Transmembrane</keyword>
<reference evidence="2 3" key="1">
    <citation type="submission" date="2020-08" db="EMBL/GenBank/DDBJ databases">
        <title>Sequencing the genomes of 1000 actinobacteria strains.</title>
        <authorList>
            <person name="Klenk H.-P."/>
        </authorList>
    </citation>
    <scope>NUCLEOTIDE SEQUENCE [LARGE SCALE GENOMIC DNA]</scope>
    <source>
        <strain evidence="2 3">DSM 43149</strain>
    </source>
</reference>
<accession>A0A7W7HW11</accession>
<keyword evidence="1" id="KW-0472">Membrane</keyword>
<dbReference type="RefSeq" id="WP_184992493.1">
    <property type="nucleotide sequence ID" value="NZ_BOMK01000001.1"/>
</dbReference>
<feature type="transmembrane region" description="Helical" evidence="1">
    <location>
        <begin position="71"/>
        <end position="90"/>
    </location>
</feature>
<proteinExistence type="predicted"/>
<name>A0A7W7HW11_9ACTN</name>
<sequence length="316" mass="32580">MWYVPILALTITVMLALTTGALIVIRFLWPLRPPAATGWDDALDADDAVPAGRTRTPVGGDSRAVVRTGRWRWAGMLVGAIGAVAAMSASESARGAMVAAPVFVGSVLAGALIGELCMPAQSGQVRRAELRIRRHLDYVPPVLGVLVCVATVALFALATFTTAVGASRGWNATTQASACAADGSPQVSEWLWPGAYYTVPGLVVVLGGLALAGLALRRAVRRPPSADALRVDDVSRRRSAEVVTAAAGVLVLVPFMGVAAAAGMAMMSLAQICDEPLWASAGPALSALALVAFVAAAWCGAFLVLPSARLTGRRSA</sequence>
<feature type="transmembrane region" description="Helical" evidence="1">
    <location>
        <begin position="138"/>
        <end position="160"/>
    </location>
</feature>
<dbReference type="AlphaFoldDB" id="A0A7W7HW11"/>
<gene>
    <name evidence="2" type="ORF">BJ971_002385</name>
</gene>
<evidence type="ECO:0000313" key="3">
    <source>
        <dbReference type="Proteomes" id="UP000578112"/>
    </source>
</evidence>